<feature type="domain" description="SHSP" evidence="4">
    <location>
        <begin position="59"/>
        <end position="164"/>
    </location>
</feature>
<name>A0AAU9RZV2_THLAR</name>
<feature type="compositionally biased region" description="Basic and acidic residues" evidence="2">
    <location>
        <begin position="249"/>
        <end position="264"/>
    </location>
</feature>
<keyword evidence="3" id="KW-0812">Transmembrane</keyword>
<evidence type="ECO:0000256" key="3">
    <source>
        <dbReference type="SAM" id="Phobius"/>
    </source>
</evidence>
<evidence type="ECO:0000256" key="2">
    <source>
        <dbReference type="SAM" id="MobiDB-lite"/>
    </source>
</evidence>
<gene>
    <name evidence="5" type="ORF">TAV2_LOCUS9577</name>
</gene>
<dbReference type="EMBL" id="OU466859">
    <property type="protein sequence ID" value="CAH2054164.1"/>
    <property type="molecule type" value="Genomic_DNA"/>
</dbReference>
<dbReference type="Proteomes" id="UP000836841">
    <property type="component" value="Chromosome 3"/>
</dbReference>
<reference evidence="5 6" key="1">
    <citation type="submission" date="2022-03" db="EMBL/GenBank/DDBJ databases">
        <authorList>
            <person name="Nunn A."/>
            <person name="Chopra R."/>
            <person name="Nunn A."/>
            <person name="Contreras Garrido A."/>
        </authorList>
    </citation>
    <scope>NUCLEOTIDE SEQUENCE [LARGE SCALE GENOMIC DNA]</scope>
</reference>
<feature type="compositionally biased region" description="Basic and acidic residues" evidence="2">
    <location>
        <begin position="296"/>
        <end position="312"/>
    </location>
</feature>
<accession>A0AAU9RZV2</accession>
<evidence type="ECO:0000313" key="6">
    <source>
        <dbReference type="Proteomes" id="UP000836841"/>
    </source>
</evidence>
<protein>
    <recommendedName>
        <fullName evidence="4">SHSP domain-containing protein</fullName>
    </recommendedName>
</protein>
<feature type="compositionally biased region" description="Polar residues" evidence="2">
    <location>
        <begin position="167"/>
        <end position="183"/>
    </location>
</feature>
<dbReference type="InterPro" id="IPR002068">
    <property type="entry name" value="A-crystallin/Hsp20_dom"/>
</dbReference>
<dbReference type="Gene3D" id="2.60.40.790">
    <property type="match status" value="1"/>
</dbReference>
<feature type="compositionally biased region" description="Basic and acidic residues" evidence="2">
    <location>
        <begin position="426"/>
        <end position="450"/>
    </location>
</feature>
<keyword evidence="6" id="KW-1185">Reference proteome</keyword>
<evidence type="ECO:0000313" key="5">
    <source>
        <dbReference type="EMBL" id="CAH2054164.1"/>
    </source>
</evidence>
<feature type="compositionally biased region" description="Basic and acidic residues" evidence="2">
    <location>
        <begin position="474"/>
        <end position="505"/>
    </location>
</feature>
<feature type="region of interest" description="Disordered" evidence="2">
    <location>
        <begin position="154"/>
        <end position="341"/>
    </location>
</feature>
<comment type="similarity">
    <text evidence="1">Belongs to the small heat shock protein (HSP20) family.</text>
</comment>
<feature type="transmembrane region" description="Helical" evidence="3">
    <location>
        <begin position="530"/>
        <end position="551"/>
    </location>
</feature>
<feature type="compositionally biased region" description="Basic and acidic residues" evidence="2">
    <location>
        <begin position="230"/>
        <end position="240"/>
    </location>
</feature>
<sequence length="558" mass="62169">MAMYKRPRPGGGRHPPPLAPTVSNFKPRVQWSNSGSSIFLYVNLPGHFLSSLSFFFCFLDFKFSLIDYNYKCYEFHFVDFVESTGFYRDQIEIKKDESTRTIQIQGQRPLSTLTKARFNEAYRVHESCDMTKMNTSFAHGLLTIEFPVVEESAKPENAVEDQRKTVQRPSQEGSRGSGLNESSLGRKKSSVDERKVGTGQEKAAPMANIEEPKTYKSAVVGKRAVPAGSSREKSEQRVKEGQANPSLGSKERTKEEKEVERKDAAQMGQQKTTVQKLKDEEARSTSTIGGSLKAKVLAEEEKVTERKRDGDIGQKITGQRVKEEGIIRAPTPMPTIGGSLDPKVHAKAEKLVERNGDGEIGRKLKAKVKIGLEPIKEEKHTKPVVGDKTTRPDKETAATNQAKPLQKVEEGVERTTRDVNGNVISNKHDKNDEKMAGDKVSEGEIQEKVKQRNLQEVGLVKETGDLNDNPEVAKPSRVDLGDPIPMKEETIQEGEDREKLEKSPESETDMDPAARGGRGMDEEQSRKYDISLLNVGAAALVIMGFGAYVFVPFVKMFY</sequence>
<dbReference type="SUPFAM" id="SSF49764">
    <property type="entry name" value="HSP20-like chaperones"/>
    <property type="match status" value="1"/>
</dbReference>
<keyword evidence="3" id="KW-0472">Membrane</keyword>
<feature type="compositionally biased region" description="Basic and acidic residues" evidence="2">
    <location>
        <begin position="406"/>
        <end position="417"/>
    </location>
</feature>
<keyword evidence="3" id="KW-1133">Transmembrane helix</keyword>
<dbReference type="PROSITE" id="PS01031">
    <property type="entry name" value="SHSP"/>
    <property type="match status" value="1"/>
</dbReference>
<dbReference type="CDD" id="cd06464">
    <property type="entry name" value="ACD_sHsps-like"/>
    <property type="match status" value="1"/>
</dbReference>
<organism evidence="5 6">
    <name type="scientific">Thlaspi arvense</name>
    <name type="common">Field penny-cress</name>
    <dbReference type="NCBI Taxonomy" id="13288"/>
    <lineage>
        <taxon>Eukaryota</taxon>
        <taxon>Viridiplantae</taxon>
        <taxon>Streptophyta</taxon>
        <taxon>Embryophyta</taxon>
        <taxon>Tracheophyta</taxon>
        <taxon>Spermatophyta</taxon>
        <taxon>Magnoliopsida</taxon>
        <taxon>eudicotyledons</taxon>
        <taxon>Gunneridae</taxon>
        <taxon>Pentapetalae</taxon>
        <taxon>rosids</taxon>
        <taxon>malvids</taxon>
        <taxon>Brassicales</taxon>
        <taxon>Brassicaceae</taxon>
        <taxon>Thlaspideae</taxon>
        <taxon>Thlaspi</taxon>
    </lineage>
</organism>
<dbReference type="AlphaFoldDB" id="A0AAU9RZV2"/>
<evidence type="ECO:0000259" key="4">
    <source>
        <dbReference type="PROSITE" id="PS01031"/>
    </source>
</evidence>
<dbReference type="InterPro" id="IPR008978">
    <property type="entry name" value="HSP20-like_chaperone"/>
</dbReference>
<feature type="region of interest" description="Disordered" evidence="2">
    <location>
        <begin position="379"/>
        <end position="524"/>
    </location>
</feature>
<proteinExistence type="inferred from homology"/>
<evidence type="ECO:0000256" key="1">
    <source>
        <dbReference type="PROSITE-ProRule" id="PRU00285"/>
    </source>
</evidence>